<dbReference type="Gene3D" id="2.10.10.20">
    <property type="entry name" value="Carbohydrate-binding module superfamily 5/12"/>
    <property type="match status" value="1"/>
</dbReference>
<evidence type="ECO:0000313" key="5">
    <source>
        <dbReference type="Proteomes" id="UP000316500"/>
    </source>
</evidence>
<comment type="caution">
    <text evidence="4">The sequence shown here is derived from an EMBL/GenBank/DDBJ whole genome shotgun (WGS) entry which is preliminary data.</text>
</comment>
<dbReference type="GO" id="GO:0005576">
    <property type="term" value="C:extracellular region"/>
    <property type="evidence" value="ECO:0007669"/>
    <property type="project" value="InterPro"/>
</dbReference>
<feature type="non-terminal residue" evidence="4">
    <location>
        <position position="68"/>
    </location>
</feature>
<protein>
    <recommendedName>
        <fullName evidence="3">Chitin-binding type-3 domain-containing protein</fullName>
    </recommendedName>
</protein>
<feature type="chain" id="PRO_5021738760" description="Chitin-binding type-3 domain-containing protein" evidence="2">
    <location>
        <begin position="31"/>
        <end position="68"/>
    </location>
</feature>
<dbReference type="AlphaFoldDB" id="A0A558GJU1"/>
<dbReference type="Pfam" id="PF02839">
    <property type="entry name" value="CBM_5_12"/>
    <property type="match status" value="1"/>
</dbReference>
<dbReference type="Proteomes" id="UP000316500">
    <property type="component" value="Unassembled WGS sequence"/>
</dbReference>
<evidence type="ECO:0000256" key="2">
    <source>
        <dbReference type="SAM" id="SignalP"/>
    </source>
</evidence>
<sequence length="68" mass="7383">MHLNQGRVAKKVFTLSTLTASCLMAFNSYAAVDCSTLESWDSAAVYNGGDQVSHDGSAYSANYWNQNN</sequence>
<dbReference type="GO" id="GO:0030246">
    <property type="term" value="F:carbohydrate binding"/>
    <property type="evidence" value="ECO:0007669"/>
    <property type="project" value="InterPro"/>
</dbReference>
<name>A0A558GJU1_PAENT</name>
<accession>A0A558GJU1</accession>
<reference evidence="4 5" key="1">
    <citation type="submission" date="2019-07" db="EMBL/GenBank/DDBJ databases">
        <title>Diversity of Bacteria from Kongsfjorden, Arctic.</title>
        <authorList>
            <person name="Yu Y."/>
        </authorList>
    </citation>
    <scope>NUCLEOTIDE SEQUENCE [LARGE SCALE GENOMIC DNA]</scope>
    <source>
        <strain evidence="4 5">SM1928</strain>
    </source>
</reference>
<dbReference type="GO" id="GO:0004553">
    <property type="term" value="F:hydrolase activity, hydrolyzing O-glycosyl compounds"/>
    <property type="evidence" value="ECO:0007669"/>
    <property type="project" value="InterPro"/>
</dbReference>
<dbReference type="GO" id="GO:0005975">
    <property type="term" value="P:carbohydrate metabolic process"/>
    <property type="evidence" value="ECO:0007669"/>
    <property type="project" value="InterPro"/>
</dbReference>
<gene>
    <name evidence="4" type="ORF">FQP90_23105</name>
</gene>
<dbReference type="PROSITE" id="PS51257">
    <property type="entry name" value="PROKAR_LIPOPROTEIN"/>
    <property type="match status" value="1"/>
</dbReference>
<feature type="signal peptide" evidence="2">
    <location>
        <begin position="1"/>
        <end position="30"/>
    </location>
</feature>
<evidence type="ECO:0000313" key="4">
    <source>
        <dbReference type="EMBL" id="TVU57125.1"/>
    </source>
</evidence>
<dbReference type="OrthoDB" id="99456at2"/>
<proteinExistence type="predicted"/>
<dbReference type="InterPro" id="IPR003610">
    <property type="entry name" value="CBM5/12"/>
</dbReference>
<evidence type="ECO:0000256" key="1">
    <source>
        <dbReference type="ARBA" id="ARBA00022801"/>
    </source>
</evidence>
<keyword evidence="1" id="KW-0378">Hydrolase</keyword>
<evidence type="ECO:0000259" key="3">
    <source>
        <dbReference type="Pfam" id="PF02839"/>
    </source>
</evidence>
<dbReference type="EMBL" id="VNFK01000092">
    <property type="protein sequence ID" value="TVU57125.1"/>
    <property type="molecule type" value="Genomic_DNA"/>
</dbReference>
<keyword evidence="2" id="KW-0732">Signal</keyword>
<organism evidence="4 5">
    <name type="scientific">Paenarthrobacter nitroguajacolicus</name>
    <name type="common">Arthrobacter nitroguajacolicus</name>
    <dbReference type="NCBI Taxonomy" id="211146"/>
    <lineage>
        <taxon>Bacteria</taxon>
        <taxon>Bacillati</taxon>
        <taxon>Actinomycetota</taxon>
        <taxon>Actinomycetes</taxon>
        <taxon>Micrococcales</taxon>
        <taxon>Micrococcaceae</taxon>
        <taxon>Paenarthrobacter</taxon>
    </lineage>
</organism>
<dbReference type="SUPFAM" id="SSF51055">
    <property type="entry name" value="Carbohydrate binding domain"/>
    <property type="match status" value="1"/>
</dbReference>
<dbReference type="CDD" id="cd12215">
    <property type="entry name" value="ChiC_BD"/>
    <property type="match status" value="1"/>
</dbReference>
<feature type="domain" description="Chitin-binding type-3" evidence="3">
    <location>
        <begin position="40"/>
        <end position="68"/>
    </location>
</feature>
<dbReference type="InterPro" id="IPR036573">
    <property type="entry name" value="CBM_sf_5/12"/>
</dbReference>